<dbReference type="GO" id="GO:0033627">
    <property type="term" value="P:cell adhesion mediated by integrin"/>
    <property type="evidence" value="ECO:0007669"/>
    <property type="project" value="TreeGrafter"/>
</dbReference>
<dbReference type="PANTHER" id="PTHR23220:SF5">
    <property type="entry name" value="INTEGRIN ALPHA-8"/>
    <property type="match status" value="1"/>
</dbReference>
<dbReference type="Gene3D" id="2.130.10.130">
    <property type="entry name" value="Integrin alpha, N-terminal"/>
    <property type="match status" value="1"/>
</dbReference>
<organism evidence="3 4">
    <name type="scientific">Hymenochirus boettgeri</name>
    <name type="common">Congo dwarf clawed frog</name>
    <dbReference type="NCBI Taxonomy" id="247094"/>
    <lineage>
        <taxon>Eukaryota</taxon>
        <taxon>Metazoa</taxon>
        <taxon>Chordata</taxon>
        <taxon>Craniata</taxon>
        <taxon>Vertebrata</taxon>
        <taxon>Euteleostomi</taxon>
        <taxon>Amphibia</taxon>
        <taxon>Batrachia</taxon>
        <taxon>Anura</taxon>
        <taxon>Pipoidea</taxon>
        <taxon>Pipidae</taxon>
        <taxon>Pipinae</taxon>
        <taxon>Hymenochirus</taxon>
    </lineage>
</organism>
<keyword evidence="2" id="KW-1133">Transmembrane helix</keyword>
<comment type="caution">
    <text evidence="3">The sequence shown here is derived from an EMBL/GenBank/DDBJ whole genome shotgun (WGS) entry which is preliminary data.</text>
</comment>
<dbReference type="GO" id="GO:0098609">
    <property type="term" value="P:cell-cell adhesion"/>
    <property type="evidence" value="ECO:0007669"/>
    <property type="project" value="TreeGrafter"/>
</dbReference>
<evidence type="ECO:0000256" key="2">
    <source>
        <dbReference type="SAM" id="Phobius"/>
    </source>
</evidence>
<dbReference type="GO" id="GO:0009897">
    <property type="term" value="C:external side of plasma membrane"/>
    <property type="evidence" value="ECO:0007669"/>
    <property type="project" value="TreeGrafter"/>
</dbReference>
<dbReference type="PANTHER" id="PTHR23220">
    <property type="entry name" value="INTEGRIN ALPHA"/>
    <property type="match status" value="1"/>
</dbReference>
<sequence length="117" mass="12591">SPDSPPSVRKMLRQRLPWTPLPGYLSMAMLVITTGIPGCRAFNLDVQAVTVYSGPPGSYFGYSVDFYLPDPRTSSVLIGAPKANTSQPEIVEGGAVYYCPFPATQTAGCKQIPFDTT</sequence>
<proteinExistence type="predicted"/>
<evidence type="ECO:0000313" key="3">
    <source>
        <dbReference type="EMBL" id="KAG8443185.1"/>
    </source>
</evidence>
<feature type="transmembrane region" description="Helical" evidence="2">
    <location>
        <begin position="21"/>
        <end position="38"/>
    </location>
</feature>
<dbReference type="PROSITE" id="PS51470">
    <property type="entry name" value="FG_GAP"/>
    <property type="match status" value="1"/>
</dbReference>
<dbReference type="GO" id="GO:0007160">
    <property type="term" value="P:cell-matrix adhesion"/>
    <property type="evidence" value="ECO:0007669"/>
    <property type="project" value="TreeGrafter"/>
</dbReference>
<keyword evidence="2" id="KW-0472">Membrane</keyword>
<dbReference type="GO" id="GO:0007229">
    <property type="term" value="P:integrin-mediated signaling pathway"/>
    <property type="evidence" value="ECO:0007669"/>
    <property type="project" value="TreeGrafter"/>
</dbReference>
<keyword evidence="2" id="KW-0812">Transmembrane</keyword>
<keyword evidence="4" id="KW-1185">Reference proteome</keyword>
<feature type="non-terminal residue" evidence="3">
    <location>
        <position position="1"/>
    </location>
</feature>
<evidence type="ECO:0000256" key="1">
    <source>
        <dbReference type="PROSITE-ProRule" id="PRU00803"/>
    </source>
</evidence>
<feature type="repeat" description="FG-GAP" evidence="1">
    <location>
        <begin position="47"/>
        <end position="108"/>
    </location>
</feature>
<dbReference type="SUPFAM" id="SSF69318">
    <property type="entry name" value="Integrin alpha N-terminal domain"/>
    <property type="match status" value="1"/>
</dbReference>
<dbReference type="GO" id="GO:0005178">
    <property type="term" value="F:integrin binding"/>
    <property type="evidence" value="ECO:0007669"/>
    <property type="project" value="TreeGrafter"/>
</dbReference>
<feature type="non-terminal residue" evidence="3">
    <location>
        <position position="117"/>
    </location>
</feature>
<accession>A0A8T2JD33</accession>
<dbReference type="Proteomes" id="UP000812440">
    <property type="component" value="Chromosome 6"/>
</dbReference>
<reference evidence="3" key="1">
    <citation type="thesis" date="2020" institute="ProQuest LLC" country="789 East Eisenhower Parkway, Ann Arbor, MI, USA">
        <title>Comparative Genomics and Chromosome Evolution.</title>
        <authorList>
            <person name="Mudd A.B."/>
        </authorList>
    </citation>
    <scope>NUCLEOTIDE SEQUENCE</scope>
    <source>
        <strain evidence="3">Female2</strain>
        <tissue evidence="3">Blood</tissue>
    </source>
</reference>
<dbReference type="GO" id="GO:0008305">
    <property type="term" value="C:integrin complex"/>
    <property type="evidence" value="ECO:0007669"/>
    <property type="project" value="TreeGrafter"/>
</dbReference>
<dbReference type="InterPro" id="IPR013519">
    <property type="entry name" value="Int_alpha_beta-p"/>
</dbReference>
<dbReference type="SMART" id="SM00191">
    <property type="entry name" value="Int_alpha"/>
    <property type="match status" value="1"/>
</dbReference>
<dbReference type="OrthoDB" id="5317514at2759"/>
<dbReference type="EMBL" id="JAACNH010000005">
    <property type="protein sequence ID" value="KAG8443185.1"/>
    <property type="molecule type" value="Genomic_DNA"/>
</dbReference>
<protein>
    <submittedName>
        <fullName evidence="3">Uncharacterized protein</fullName>
    </submittedName>
</protein>
<gene>
    <name evidence="3" type="ORF">GDO86_011841</name>
</gene>
<evidence type="ECO:0000313" key="4">
    <source>
        <dbReference type="Proteomes" id="UP000812440"/>
    </source>
</evidence>
<name>A0A8T2JD33_9PIPI</name>
<dbReference type="AlphaFoldDB" id="A0A8T2JD33"/>
<dbReference type="InterPro" id="IPR028994">
    <property type="entry name" value="Integrin_alpha_N"/>
</dbReference>